<reference evidence="2" key="1">
    <citation type="submission" date="2020-09" db="EMBL/GenBank/DDBJ databases">
        <authorList>
            <person name="Kikuchi T."/>
        </authorList>
    </citation>
    <scope>NUCLEOTIDE SEQUENCE</scope>
    <source>
        <strain evidence="2">SH1</strain>
    </source>
</reference>
<protein>
    <recommendedName>
        <fullName evidence="4">MARVEL domain-containing protein</fullName>
    </recommendedName>
</protein>
<sequence>MAELVTWCTSRLAIYKWFQIVLSMIAVLFLIDGRFQWKAYTFIFVACIVLACITFLTLVLYFFRVPSDNKQLPWVQIEIAFNTVAVIVCLITSGVLIYDLVNMAQGHHGHHRYTAPANIGNDGWFYRVIVVLCTQIVNTVAYLASLARAKRYGLK</sequence>
<dbReference type="OrthoDB" id="5830488at2759"/>
<dbReference type="Proteomes" id="UP000614601">
    <property type="component" value="Unassembled WGS sequence"/>
</dbReference>
<feature type="transmembrane region" description="Helical" evidence="1">
    <location>
        <begin position="37"/>
        <end position="63"/>
    </location>
</feature>
<feature type="transmembrane region" description="Helical" evidence="1">
    <location>
        <begin position="12"/>
        <end position="31"/>
    </location>
</feature>
<evidence type="ECO:0000313" key="3">
    <source>
        <dbReference type="Proteomes" id="UP000614601"/>
    </source>
</evidence>
<name>A0A811KHF9_9BILA</name>
<keyword evidence="3" id="KW-1185">Reference proteome</keyword>
<dbReference type="AlphaFoldDB" id="A0A811KHF9"/>
<evidence type="ECO:0000313" key="2">
    <source>
        <dbReference type="EMBL" id="CAD5214882.1"/>
    </source>
</evidence>
<organism evidence="2 3">
    <name type="scientific">Bursaphelenchus okinawaensis</name>
    <dbReference type="NCBI Taxonomy" id="465554"/>
    <lineage>
        <taxon>Eukaryota</taxon>
        <taxon>Metazoa</taxon>
        <taxon>Ecdysozoa</taxon>
        <taxon>Nematoda</taxon>
        <taxon>Chromadorea</taxon>
        <taxon>Rhabditida</taxon>
        <taxon>Tylenchina</taxon>
        <taxon>Tylenchomorpha</taxon>
        <taxon>Aphelenchoidea</taxon>
        <taxon>Aphelenchoididae</taxon>
        <taxon>Bursaphelenchus</taxon>
    </lineage>
</organism>
<comment type="caution">
    <text evidence="2">The sequence shown here is derived from an EMBL/GenBank/DDBJ whole genome shotgun (WGS) entry which is preliminary data.</text>
</comment>
<proteinExistence type="predicted"/>
<keyword evidence="1" id="KW-0472">Membrane</keyword>
<keyword evidence="1" id="KW-1133">Transmembrane helix</keyword>
<gene>
    <name evidence="2" type="ORF">BOKJ2_LOCUS5815</name>
</gene>
<evidence type="ECO:0008006" key="4">
    <source>
        <dbReference type="Google" id="ProtNLM"/>
    </source>
</evidence>
<keyword evidence="1" id="KW-0812">Transmembrane</keyword>
<dbReference type="EMBL" id="CAJFDH010000003">
    <property type="protein sequence ID" value="CAD5214882.1"/>
    <property type="molecule type" value="Genomic_DNA"/>
</dbReference>
<evidence type="ECO:0000256" key="1">
    <source>
        <dbReference type="SAM" id="Phobius"/>
    </source>
</evidence>
<feature type="transmembrane region" description="Helical" evidence="1">
    <location>
        <begin position="75"/>
        <end position="98"/>
    </location>
</feature>
<dbReference type="EMBL" id="CAJFCW020000003">
    <property type="protein sequence ID" value="CAG9103365.1"/>
    <property type="molecule type" value="Genomic_DNA"/>
</dbReference>
<accession>A0A811KHF9</accession>
<dbReference type="Proteomes" id="UP000783686">
    <property type="component" value="Unassembled WGS sequence"/>
</dbReference>
<feature type="transmembrane region" description="Helical" evidence="1">
    <location>
        <begin position="124"/>
        <end position="147"/>
    </location>
</feature>